<name>A0A1B2F7W4_PSEPU</name>
<evidence type="ECO:0000313" key="2">
    <source>
        <dbReference type="EMBL" id="ANY88253.1"/>
    </source>
</evidence>
<keyword evidence="1" id="KW-1133">Transmembrane helix</keyword>
<protein>
    <submittedName>
        <fullName evidence="2">Uncharacterized protein</fullName>
    </submittedName>
</protein>
<proteinExistence type="predicted"/>
<keyword evidence="1" id="KW-0472">Membrane</keyword>
<reference evidence="2" key="1">
    <citation type="submission" date="2016-07" db="EMBL/GenBank/DDBJ databases">
        <title>New class B carbapenemase carried by novel plasmid in Pseudomonas putida enviromental strain in eastern Amazonia.</title>
        <authorList>
            <person name="Souza C.O."/>
            <person name="Lima K.V."/>
            <person name="Brasiliense D.M."/>
            <person name="Perez-Chaparro P.J."/>
            <person name="Mamizuka E.M."/>
            <person name="Lima M.O."/>
            <person name="Lima L.N."/>
            <person name="McCulloch J.A."/>
        </authorList>
    </citation>
    <scope>NUCLEOTIDE SEQUENCE [LARGE SCALE GENOMIC DNA]</scope>
    <source>
        <strain evidence="2">IEC33019</strain>
    </source>
</reference>
<dbReference type="AlphaFoldDB" id="A0A1B2F7W4"/>
<keyword evidence="1" id="KW-0812">Transmembrane</keyword>
<gene>
    <name evidence="2" type="ORF">IEC33019_2709</name>
</gene>
<sequence>MKFAIFLDWVQVRMPFLTRWAGRLGLLLGPVLCVLHLIAASIFPPYGQLVLAQYDAVQLTGSLLAAPTAQYFILLGVVFGVLWVFLWAVRCALALRSWIICRRAA</sequence>
<feature type="transmembrane region" description="Helical" evidence="1">
    <location>
        <begin position="71"/>
        <end position="93"/>
    </location>
</feature>
<accession>A0A1B2F7W4</accession>
<organism evidence="2">
    <name type="scientific">Pseudomonas putida</name>
    <name type="common">Arthrobacter siderocapsulatus</name>
    <dbReference type="NCBI Taxonomy" id="303"/>
    <lineage>
        <taxon>Bacteria</taxon>
        <taxon>Pseudomonadati</taxon>
        <taxon>Pseudomonadota</taxon>
        <taxon>Gammaproteobacteria</taxon>
        <taxon>Pseudomonadales</taxon>
        <taxon>Pseudomonadaceae</taxon>
        <taxon>Pseudomonas</taxon>
    </lineage>
</organism>
<dbReference type="EMBL" id="CP016634">
    <property type="protein sequence ID" value="ANY88253.1"/>
    <property type="molecule type" value="Genomic_DNA"/>
</dbReference>
<evidence type="ECO:0000256" key="1">
    <source>
        <dbReference type="SAM" id="Phobius"/>
    </source>
</evidence>